<reference evidence="1 2" key="1">
    <citation type="submission" date="2020-12" db="EMBL/GenBank/DDBJ databases">
        <title>Geomonas sp. Red421, isolated from paddy soil.</title>
        <authorList>
            <person name="Xu Z."/>
            <person name="Zhang Z."/>
            <person name="Masuda Y."/>
            <person name="Itoh H."/>
            <person name="Senoo K."/>
        </authorList>
    </citation>
    <scope>NUCLEOTIDE SEQUENCE [LARGE SCALE GENOMIC DNA]</scope>
    <source>
        <strain evidence="1 2">Red421</strain>
    </source>
</reference>
<dbReference type="Pfam" id="PF04007">
    <property type="entry name" value="DUF354"/>
    <property type="match status" value="1"/>
</dbReference>
<gene>
    <name evidence="1" type="ORF">JFN91_15515</name>
</gene>
<evidence type="ECO:0000313" key="2">
    <source>
        <dbReference type="Proteomes" id="UP000614714"/>
    </source>
</evidence>
<organism evidence="1 2">
    <name type="scientific">Geomonas anaerohicana</name>
    <dbReference type="NCBI Taxonomy" id="2798583"/>
    <lineage>
        <taxon>Bacteria</taxon>
        <taxon>Pseudomonadati</taxon>
        <taxon>Thermodesulfobacteriota</taxon>
        <taxon>Desulfuromonadia</taxon>
        <taxon>Geobacterales</taxon>
        <taxon>Geobacteraceae</taxon>
        <taxon>Geomonas</taxon>
    </lineage>
</organism>
<dbReference type="SUPFAM" id="SSF53756">
    <property type="entry name" value="UDP-Glycosyltransferase/glycogen phosphorylase"/>
    <property type="match status" value="1"/>
</dbReference>
<name>A0ABS0YH84_9BACT</name>
<proteinExistence type="predicted"/>
<dbReference type="PIRSF" id="PIRSF005357">
    <property type="entry name" value="UCP005357"/>
    <property type="match status" value="1"/>
</dbReference>
<keyword evidence="2" id="KW-1185">Reference proteome</keyword>
<evidence type="ECO:0000313" key="1">
    <source>
        <dbReference type="EMBL" id="MBJ6751623.1"/>
    </source>
</evidence>
<dbReference type="PANTHER" id="PTHR39662">
    <property type="entry name" value="DUF354 DOMAIN-CONTAINING PROTEIN-RELATED"/>
    <property type="match status" value="1"/>
</dbReference>
<dbReference type="Proteomes" id="UP000614714">
    <property type="component" value="Unassembled WGS sequence"/>
</dbReference>
<accession>A0ABS0YH84</accession>
<protein>
    <submittedName>
        <fullName evidence="1">DUF354 domain-containing protein</fullName>
    </submittedName>
</protein>
<dbReference type="InterPro" id="IPR007152">
    <property type="entry name" value="DUF354"/>
</dbReference>
<sequence>METYKKKIWIDLDNSPHVPFFKPIVEELEKRGYSFTITARDCFQVCGLADLLRLPYNRIGRHYGKNRVMKIIGLAIRALQLAPTVLSEKPVLALSHGSRSQLIIARLLGVPSTLIFDYEHAQWLPFAYPDTVIVPEVIPNDAIKQRFSRIGRYPGIKEDVYVPRFKPLSGILAELGITSEEVVVTIRPPATEAHYHRPQSDELFSAVMQRLTALPDTRLIVLPRNADQEATVRVAWSKLISNGKIIIPSKVIDGLNLIWHSDIVISGGGTMNREAAALGVPVYSIFRGQMGIVDEYLASCGRLVLLQSIDDIENKLQICKWNRPAHPGSDSPEALGTIIDELVSIMEHR</sequence>
<dbReference type="RefSeq" id="WP_199390096.1">
    <property type="nucleotide sequence ID" value="NZ_JAEMHL010000008.1"/>
</dbReference>
<dbReference type="PANTHER" id="PTHR39662:SF1">
    <property type="entry name" value="DUF354 DOMAIN-CONTAINING PROTEIN"/>
    <property type="match status" value="1"/>
</dbReference>
<comment type="caution">
    <text evidence="1">The sequence shown here is derived from an EMBL/GenBank/DDBJ whole genome shotgun (WGS) entry which is preliminary data.</text>
</comment>
<dbReference type="EMBL" id="JAEMHL010000008">
    <property type="protein sequence ID" value="MBJ6751623.1"/>
    <property type="molecule type" value="Genomic_DNA"/>
</dbReference>